<dbReference type="InterPro" id="IPR023353">
    <property type="entry name" value="LemA-like_dom_sf"/>
</dbReference>
<dbReference type="Gene3D" id="1.20.1440.20">
    <property type="entry name" value="LemA-like domain"/>
    <property type="match status" value="1"/>
</dbReference>
<sequence length="198" mass="22013">MKQLIIGLLGVVVLVGVLLVSNYNSIQTQDEAVTASASEMLNQYKRRADLIPNLVKTVQASSDFERQVLQDVVNARAKVGQMNINVTDLNDPALLAKFQQAQTELGSSLSRLLAVSERYPDLKSNALYSDLMVQLEGSENRIAVARGRYIERVREYNTTIRKFPAVIIADYMGYTGKPNFGVENEAEVTTVPDVQFQK</sequence>
<dbReference type="PATRIC" id="fig|582.24.peg.719"/>
<comment type="caution">
    <text evidence="6">The sequence shown here is derived from an EMBL/GenBank/DDBJ whole genome shotgun (WGS) entry which is preliminary data.</text>
</comment>
<gene>
    <name evidence="6" type="ORF">UA45_02435</name>
</gene>
<reference evidence="6 7" key="1">
    <citation type="submission" date="2015-02" db="EMBL/GenBank/DDBJ databases">
        <title>Whole genome shotgun sequencing of cultured foodborne pathogen.</title>
        <authorList>
            <person name="Timme R."/>
            <person name="Allard M.W."/>
            <person name="Strain E."/>
            <person name="Evans P.S."/>
            <person name="Brown E."/>
        </authorList>
    </citation>
    <scope>NUCLEOTIDE SEQUENCE [LARGE SCALE GENOMIC DNA]</scope>
    <source>
        <strain evidence="6 7">GCSL-TSO-24</strain>
    </source>
</reference>
<dbReference type="PANTHER" id="PTHR34478">
    <property type="entry name" value="PROTEIN LEMA"/>
    <property type="match status" value="1"/>
</dbReference>
<dbReference type="AlphaFoldDB" id="A0A0D8LAH1"/>
<evidence type="ECO:0000256" key="2">
    <source>
        <dbReference type="ARBA" id="ARBA00008854"/>
    </source>
</evidence>
<dbReference type="InterPro" id="IPR007156">
    <property type="entry name" value="MamQ_LemA"/>
</dbReference>
<name>A0A0D8LAH1_MORMO</name>
<dbReference type="SUPFAM" id="SSF140478">
    <property type="entry name" value="LemA-like"/>
    <property type="match status" value="1"/>
</dbReference>
<evidence type="ECO:0000256" key="5">
    <source>
        <dbReference type="ARBA" id="ARBA00023136"/>
    </source>
</evidence>
<accession>A0A0D8LAH1</accession>
<comment type="similarity">
    <text evidence="2">Belongs to the LemA family.</text>
</comment>
<evidence type="ECO:0000256" key="1">
    <source>
        <dbReference type="ARBA" id="ARBA00004167"/>
    </source>
</evidence>
<comment type="subcellular location">
    <subcellularLocation>
        <location evidence="1">Membrane</location>
        <topology evidence="1">Single-pass membrane protein</topology>
    </subcellularLocation>
</comment>
<evidence type="ECO:0000313" key="6">
    <source>
        <dbReference type="EMBL" id="KJF78985.1"/>
    </source>
</evidence>
<protein>
    <submittedName>
        <fullName evidence="6">LemA</fullName>
    </submittedName>
</protein>
<dbReference type="GO" id="GO:0016020">
    <property type="term" value="C:membrane"/>
    <property type="evidence" value="ECO:0007669"/>
    <property type="project" value="UniProtKB-SubCell"/>
</dbReference>
<dbReference type="Proteomes" id="UP000032582">
    <property type="component" value="Unassembled WGS sequence"/>
</dbReference>
<proteinExistence type="inferred from homology"/>
<organism evidence="6 7">
    <name type="scientific">Morganella morganii</name>
    <name type="common">Proteus morganii</name>
    <dbReference type="NCBI Taxonomy" id="582"/>
    <lineage>
        <taxon>Bacteria</taxon>
        <taxon>Pseudomonadati</taxon>
        <taxon>Pseudomonadota</taxon>
        <taxon>Gammaproteobacteria</taxon>
        <taxon>Enterobacterales</taxon>
        <taxon>Morganellaceae</taxon>
        <taxon>Morganella</taxon>
    </lineage>
</organism>
<evidence type="ECO:0000313" key="7">
    <source>
        <dbReference type="Proteomes" id="UP000032582"/>
    </source>
</evidence>
<keyword evidence="4" id="KW-1133">Transmembrane helix</keyword>
<evidence type="ECO:0000256" key="4">
    <source>
        <dbReference type="ARBA" id="ARBA00022989"/>
    </source>
</evidence>
<dbReference type="PANTHER" id="PTHR34478:SF2">
    <property type="entry name" value="MEMBRANE PROTEIN"/>
    <property type="match status" value="1"/>
</dbReference>
<evidence type="ECO:0000256" key="3">
    <source>
        <dbReference type="ARBA" id="ARBA00022692"/>
    </source>
</evidence>
<keyword evidence="5" id="KW-0472">Membrane</keyword>
<dbReference type="EMBL" id="JZSH01000012">
    <property type="protein sequence ID" value="KJF78985.1"/>
    <property type="molecule type" value="Genomic_DNA"/>
</dbReference>
<keyword evidence="3" id="KW-0812">Transmembrane</keyword>
<dbReference type="Pfam" id="PF04011">
    <property type="entry name" value="LemA"/>
    <property type="match status" value="1"/>
</dbReference>